<evidence type="ECO:0000256" key="1">
    <source>
        <dbReference type="SAM" id="MobiDB-lite"/>
    </source>
</evidence>
<feature type="compositionally biased region" description="Pro residues" evidence="1">
    <location>
        <begin position="11"/>
        <end position="22"/>
    </location>
</feature>
<feature type="region of interest" description="Disordered" evidence="1">
    <location>
        <begin position="246"/>
        <end position="265"/>
    </location>
</feature>
<dbReference type="Proteomes" id="UP000001197">
    <property type="component" value="Chromosome 5"/>
</dbReference>
<protein>
    <recommendedName>
        <fullName evidence="4">F-box domain-containing protein</fullName>
    </recommendedName>
</protein>
<dbReference type="InParanoid" id="A0A090CU71"/>
<keyword evidence="3" id="KW-1185">Reference proteome</keyword>
<dbReference type="EMBL" id="FO904940">
    <property type="protein sequence ID" value="CDP29862.1"/>
    <property type="molecule type" value="Genomic_DNA"/>
</dbReference>
<dbReference type="AlphaFoldDB" id="A0A090CU71"/>
<organism evidence="2 3">
    <name type="scientific">Podospora anserina (strain S / ATCC MYA-4624 / DSM 980 / FGSC 10383)</name>
    <name type="common">Pleurage anserina</name>
    <dbReference type="NCBI Taxonomy" id="515849"/>
    <lineage>
        <taxon>Eukaryota</taxon>
        <taxon>Fungi</taxon>
        <taxon>Dikarya</taxon>
        <taxon>Ascomycota</taxon>
        <taxon>Pezizomycotina</taxon>
        <taxon>Sordariomycetes</taxon>
        <taxon>Sordariomycetidae</taxon>
        <taxon>Sordariales</taxon>
        <taxon>Podosporaceae</taxon>
        <taxon>Podospora</taxon>
        <taxon>Podospora anserina</taxon>
    </lineage>
</organism>
<sequence length="420" mass="48375">MTTTEQAAEMTPPPSSPSPTTTPTPTLSTLAPELLLHILEAIPSATTLSNFLRACPQAWRVYAKHSQLLLLRLARYRYGNPTLTADEIIAYRAPFDMPFMQRITNANRLTILTDCPGSLDHSRCQQVYLLMGGRQKEEWVQLPRWAEFVERWGKAWEGREERRVGRLTVKRVRFYGEMVRFVAGWERWMALGGQRGRGKVMERETEMQCLEEHEEFWSRRGRGRRRRELEWAVTVQRRQEMLPFWGGEGAQKKGRGNNRVKREEKPVVKATVKKEKKRKVKEEMGSGGNKRVKVEEGVAAGRSVQWNGDGQDVIELDSEDEPMIMRSARVKPLTMASARLKPYPEDEPLALHSLRIKPDPEDEEDQSPVIRSPRIKPDPDDEPVALSSIRIKQDLEDEPTPMSPPQTNPLPMFKLEEDDW</sequence>
<name>A0A090CU71_PODAN</name>
<evidence type="ECO:0000313" key="2">
    <source>
        <dbReference type="EMBL" id="CDP29862.1"/>
    </source>
</evidence>
<evidence type="ECO:0008006" key="4">
    <source>
        <dbReference type="Google" id="ProtNLM"/>
    </source>
</evidence>
<reference evidence="2 3" key="1">
    <citation type="journal article" date="2008" name="Genome Biol.">
        <title>The genome sequence of the model ascomycete fungus Podospora anserina.</title>
        <authorList>
            <person name="Espagne E."/>
            <person name="Lespinet O."/>
            <person name="Malagnac F."/>
            <person name="Da Silva C."/>
            <person name="Jaillon O."/>
            <person name="Porcel B.M."/>
            <person name="Couloux A."/>
            <person name="Aury J.-M."/>
            <person name="Segurens B."/>
            <person name="Poulain J."/>
            <person name="Anthouard V."/>
            <person name="Grossetete S."/>
            <person name="Khalili H."/>
            <person name="Coppin E."/>
            <person name="Dequard-Chablat M."/>
            <person name="Picard M."/>
            <person name="Contamine V."/>
            <person name="Arnaise S."/>
            <person name="Bourdais A."/>
            <person name="Berteaux-Lecellier V."/>
            <person name="Gautheret D."/>
            <person name="de Vries R.P."/>
            <person name="Battaglia E."/>
            <person name="Coutinho P.M."/>
            <person name="Danchin E.G.J."/>
            <person name="Henrissat B."/>
            <person name="El Khoury R."/>
            <person name="Sainsard-Chanet A."/>
            <person name="Boivin A."/>
            <person name="Pinan-Lucarre B."/>
            <person name="Sellem C.H."/>
            <person name="Debuchy R."/>
            <person name="Wincker P."/>
            <person name="Weissenbach J."/>
            <person name="Silar P."/>
        </authorList>
    </citation>
    <scope>NUCLEOTIDE SEQUENCE [LARGE SCALE GENOMIC DNA]</scope>
    <source>
        <strain evidence="3">S / ATCC MYA-4624 / DSM 980 / FGSC 10383</strain>
    </source>
</reference>
<feature type="region of interest" description="Disordered" evidence="1">
    <location>
        <begin position="1"/>
        <end position="27"/>
    </location>
</feature>
<evidence type="ECO:0000313" key="3">
    <source>
        <dbReference type="Proteomes" id="UP000001197"/>
    </source>
</evidence>
<proteinExistence type="predicted"/>
<reference evidence="3" key="2">
    <citation type="journal article" date="2014" name="Genetics">
        <title>Maintaining two mating types: Structure of the mating type locus and its role in heterokaryosis in Podospora anserina.</title>
        <authorList>
            <person name="Grognet P."/>
            <person name="Bidard F."/>
            <person name="Kuchly C."/>
            <person name="Tong L.C.H."/>
            <person name="Coppin E."/>
            <person name="Benkhali J.A."/>
            <person name="Couloux A."/>
            <person name="Wincker P."/>
            <person name="Debuchy R."/>
            <person name="Silar P."/>
        </authorList>
    </citation>
    <scope>GENOME REANNOTATION</scope>
    <source>
        <strain evidence="3">S / ATCC MYA-4624 / DSM 980 / FGSC 10383</strain>
    </source>
</reference>
<feature type="region of interest" description="Disordered" evidence="1">
    <location>
        <begin position="341"/>
        <end position="420"/>
    </location>
</feature>
<accession>A0A090CU71</accession>